<evidence type="ECO:0000259" key="5">
    <source>
        <dbReference type="SMART" id="SM00249"/>
    </source>
</evidence>
<dbReference type="KEGG" id="ffu:CLAFUR5_02264"/>
<dbReference type="RefSeq" id="XP_047756571.1">
    <property type="nucleotide sequence ID" value="XM_047901412.1"/>
</dbReference>
<dbReference type="EMBL" id="CP090163">
    <property type="protein sequence ID" value="UJO12205.1"/>
    <property type="molecule type" value="Genomic_DNA"/>
</dbReference>
<dbReference type="SUPFAM" id="SSF57903">
    <property type="entry name" value="FYVE/PHD zinc finger"/>
    <property type="match status" value="1"/>
</dbReference>
<evidence type="ECO:0000256" key="2">
    <source>
        <dbReference type="ARBA" id="ARBA00022771"/>
    </source>
</evidence>
<evidence type="ECO:0000256" key="3">
    <source>
        <dbReference type="ARBA" id="ARBA00022833"/>
    </source>
</evidence>
<gene>
    <name evidence="6" type="ORF">CLAFUR5_02264</name>
</gene>
<name>A0A9Q8L7F7_PASFU</name>
<reference evidence="6" key="2">
    <citation type="journal article" date="2022" name="Microb. Genom.">
        <title>A chromosome-scale genome assembly of the tomato pathogen Cladosporium fulvum reveals a compartmentalized genome architecture and the presence of a dispensable chromosome.</title>
        <authorList>
            <person name="Zaccaron A.Z."/>
            <person name="Chen L.H."/>
            <person name="Samaras A."/>
            <person name="Stergiopoulos I."/>
        </authorList>
    </citation>
    <scope>NUCLEOTIDE SEQUENCE</scope>
    <source>
        <strain evidence="6">Race5_Kim</strain>
    </source>
</reference>
<feature type="domain" description="Zinc finger PHD-type" evidence="5">
    <location>
        <begin position="99"/>
        <end position="145"/>
    </location>
</feature>
<dbReference type="SMART" id="SM00249">
    <property type="entry name" value="PHD"/>
    <property type="match status" value="1"/>
</dbReference>
<dbReference type="InterPro" id="IPR011011">
    <property type="entry name" value="Znf_FYVE_PHD"/>
</dbReference>
<sequence>MSDSSDTRERIRSNVKANPAPEGNGTPPKEGLVETNDNAGRSTVKIRNPARHAKQVQRDGDDGAQAQVGDIADFLEREGCRVRNKVNKKQSVPATTVGNCTCEGKESDGRMVMCDHDVCERVWFHRKCIDLDWGPEGMWWCVDCAVFAAVARQ</sequence>
<accession>A0A9Q8L7F7</accession>
<feature type="compositionally biased region" description="Basic and acidic residues" evidence="4">
    <location>
        <begin position="1"/>
        <end position="12"/>
    </location>
</feature>
<protein>
    <recommendedName>
        <fullName evidence="5">Zinc finger PHD-type domain-containing protein</fullName>
    </recommendedName>
</protein>
<keyword evidence="1" id="KW-0479">Metal-binding</keyword>
<dbReference type="OrthoDB" id="5411773at2759"/>
<evidence type="ECO:0000256" key="1">
    <source>
        <dbReference type="ARBA" id="ARBA00022723"/>
    </source>
</evidence>
<keyword evidence="2" id="KW-0863">Zinc-finger</keyword>
<dbReference type="AlphaFoldDB" id="A0A9Q8L7F7"/>
<proteinExistence type="predicted"/>
<evidence type="ECO:0000256" key="4">
    <source>
        <dbReference type="SAM" id="MobiDB-lite"/>
    </source>
</evidence>
<dbReference type="GeneID" id="71982142"/>
<dbReference type="Gene3D" id="3.30.40.10">
    <property type="entry name" value="Zinc/RING finger domain, C3HC4 (zinc finger)"/>
    <property type="match status" value="1"/>
</dbReference>
<dbReference type="InterPro" id="IPR001965">
    <property type="entry name" value="Znf_PHD"/>
</dbReference>
<reference evidence="6" key="1">
    <citation type="submission" date="2021-12" db="EMBL/GenBank/DDBJ databases">
        <authorList>
            <person name="Zaccaron A."/>
            <person name="Stergiopoulos I."/>
        </authorList>
    </citation>
    <scope>NUCLEOTIDE SEQUENCE</scope>
    <source>
        <strain evidence="6">Race5_Kim</strain>
    </source>
</reference>
<feature type="region of interest" description="Disordered" evidence="4">
    <location>
        <begin position="1"/>
        <end position="64"/>
    </location>
</feature>
<dbReference type="Proteomes" id="UP000756132">
    <property type="component" value="Chromosome 1"/>
</dbReference>
<keyword evidence="3" id="KW-0862">Zinc</keyword>
<keyword evidence="7" id="KW-1185">Reference proteome</keyword>
<dbReference type="GO" id="GO:0008270">
    <property type="term" value="F:zinc ion binding"/>
    <property type="evidence" value="ECO:0007669"/>
    <property type="project" value="UniProtKB-KW"/>
</dbReference>
<evidence type="ECO:0000313" key="6">
    <source>
        <dbReference type="EMBL" id="UJO12205.1"/>
    </source>
</evidence>
<dbReference type="InterPro" id="IPR013083">
    <property type="entry name" value="Znf_RING/FYVE/PHD"/>
</dbReference>
<dbReference type="InterPro" id="IPR019786">
    <property type="entry name" value="Zinc_finger_PHD-type_CS"/>
</dbReference>
<evidence type="ECO:0000313" key="7">
    <source>
        <dbReference type="Proteomes" id="UP000756132"/>
    </source>
</evidence>
<organism evidence="6 7">
    <name type="scientific">Passalora fulva</name>
    <name type="common">Tomato leaf mold</name>
    <name type="synonym">Cladosporium fulvum</name>
    <dbReference type="NCBI Taxonomy" id="5499"/>
    <lineage>
        <taxon>Eukaryota</taxon>
        <taxon>Fungi</taxon>
        <taxon>Dikarya</taxon>
        <taxon>Ascomycota</taxon>
        <taxon>Pezizomycotina</taxon>
        <taxon>Dothideomycetes</taxon>
        <taxon>Dothideomycetidae</taxon>
        <taxon>Mycosphaerellales</taxon>
        <taxon>Mycosphaerellaceae</taxon>
        <taxon>Fulvia</taxon>
    </lineage>
</organism>
<dbReference type="PROSITE" id="PS01359">
    <property type="entry name" value="ZF_PHD_1"/>
    <property type="match status" value="1"/>
</dbReference>